<protein>
    <recommendedName>
        <fullName evidence="7">Probable cytosol aminopeptidase</fullName>
    </recommendedName>
    <alternativeName>
        <fullName evidence="8">Leucine aminopeptidase</fullName>
    </alternativeName>
    <alternativeName>
        <fullName evidence="5">Leucyl aminopeptidase</fullName>
    </alternativeName>
</protein>
<evidence type="ECO:0000313" key="10">
    <source>
        <dbReference type="EMBL" id="XCG64266.1"/>
    </source>
</evidence>
<evidence type="ECO:0000256" key="4">
    <source>
        <dbReference type="ARBA" id="ARBA00022801"/>
    </source>
</evidence>
<organism evidence="10">
    <name type="scientific">Nakamurella sp. A5-74</name>
    <dbReference type="NCBI Taxonomy" id="3158264"/>
    <lineage>
        <taxon>Bacteria</taxon>
        <taxon>Bacillati</taxon>
        <taxon>Actinomycetota</taxon>
        <taxon>Actinomycetes</taxon>
        <taxon>Nakamurellales</taxon>
        <taxon>Nakamurellaceae</taxon>
        <taxon>Nakamurella</taxon>
    </lineage>
</organism>
<feature type="domain" description="Cytosol aminopeptidase" evidence="9">
    <location>
        <begin position="105"/>
        <end position="406"/>
    </location>
</feature>
<dbReference type="EMBL" id="CP159218">
    <property type="protein sequence ID" value="XCG64266.1"/>
    <property type="molecule type" value="Genomic_DNA"/>
</dbReference>
<dbReference type="SUPFAM" id="SSF53187">
    <property type="entry name" value="Zn-dependent exopeptidases"/>
    <property type="match status" value="1"/>
</dbReference>
<dbReference type="GO" id="GO:0030145">
    <property type="term" value="F:manganese ion binding"/>
    <property type="evidence" value="ECO:0007669"/>
    <property type="project" value="InterPro"/>
</dbReference>
<comment type="similarity">
    <text evidence="1">Belongs to the peptidase M17 family.</text>
</comment>
<dbReference type="InterPro" id="IPR011356">
    <property type="entry name" value="Leucine_aapep/pepB"/>
</dbReference>
<dbReference type="AlphaFoldDB" id="A0AAU8DQI4"/>
<evidence type="ECO:0000259" key="9">
    <source>
        <dbReference type="Pfam" id="PF00883"/>
    </source>
</evidence>
<dbReference type="PANTHER" id="PTHR11963:SF23">
    <property type="entry name" value="CYTOSOL AMINOPEPTIDASE"/>
    <property type="match status" value="1"/>
</dbReference>
<dbReference type="GO" id="GO:0006508">
    <property type="term" value="P:proteolysis"/>
    <property type="evidence" value="ECO:0007669"/>
    <property type="project" value="UniProtKB-KW"/>
</dbReference>
<dbReference type="RefSeq" id="WP_353649879.1">
    <property type="nucleotide sequence ID" value="NZ_CP159218.1"/>
</dbReference>
<dbReference type="Pfam" id="PF00883">
    <property type="entry name" value="Peptidase_M17"/>
    <property type="match status" value="1"/>
</dbReference>
<evidence type="ECO:0000256" key="2">
    <source>
        <dbReference type="ARBA" id="ARBA00022438"/>
    </source>
</evidence>
<evidence type="ECO:0000256" key="1">
    <source>
        <dbReference type="ARBA" id="ARBA00009528"/>
    </source>
</evidence>
<evidence type="ECO:0000256" key="3">
    <source>
        <dbReference type="ARBA" id="ARBA00022670"/>
    </source>
</evidence>
<keyword evidence="4" id="KW-0378">Hydrolase</keyword>
<reference evidence="10" key="1">
    <citation type="submission" date="2024-05" db="EMBL/GenBank/DDBJ databases">
        <authorList>
            <person name="Cai S.Y."/>
            <person name="Jin L.M."/>
            <person name="Li H.R."/>
        </authorList>
    </citation>
    <scope>NUCLEOTIDE SEQUENCE</scope>
    <source>
        <strain evidence="10">A5-74</strain>
    </source>
</reference>
<evidence type="ECO:0000256" key="8">
    <source>
        <dbReference type="ARBA" id="ARBA00050061"/>
    </source>
</evidence>
<dbReference type="PRINTS" id="PR00481">
    <property type="entry name" value="LAMNOPPTDASE"/>
</dbReference>
<gene>
    <name evidence="10" type="ORF">ABLG96_02630</name>
</gene>
<keyword evidence="3" id="KW-0645">Protease</keyword>
<evidence type="ECO:0000256" key="6">
    <source>
        <dbReference type="ARBA" id="ARBA00049972"/>
    </source>
</evidence>
<evidence type="ECO:0000256" key="5">
    <source>
        <dbReference type="ARBA" id="ARBA00033172"/>
    </source>
</evidence>
<keyword evidence="2" id="KW-0031">Aminopeptidase</keyword>
<dbReference type="Gene3D" id="3.40.630.10">
    <property type="entry name" value="Zn peptidases"/>
    <property type="match status" value="1"/>
</dbReference>
<accession>A0AAU8DQI4</accession>
<name>A0AAU8DQI4_9ACTN</name>
<proteinExistence type="inferred from homology"/>
<dbReference type="GO" id="GO:0005737">
    <property type="term" value="C:cytoplasm"/>
    <property type="evidence" value="ECO:0007669"/>
    <property type="project" value="InterPro"/>
</dbReference>
<dbReference type="InterPro" id="IPR000819">
    <property type="entry name" value="Peptidase_M17_C"/>
</dbReference>
<dbReference type="GO" id="GO:0070006">
    <property type="term" value="F:metalloaminopeptidase activity"/>
    <property type="evidence" value="ECO:0007669"/>
    <property type="project" value="InterPro"/>
</dbReference>
<evidence type="ECO:0000256" key="7">
    <source>
        <dbReference type="ARBA" id="ARBA00050021"/>
    </source>
</evidence>
<dbReference type="PANTHER" id="PTHR11963">
    <property type="entry name" value="LEUCINE AMINOPEPTIDASE-RELATED"/>
    <property type="match status" value="1"/>
</dbReference>
<sequence length="418" mass="42542">MDVIDADLWRAAVPAGGTAIDPSDPAVLLAALGPDAESAWQAGLSAGAAVPEHGPVRVETPQGVAADAVGTFVSGVVAGARGRGGLLLDGDAPAGAIAIGNAVDLAKLLTDAPANVLGPVDFAALATDLAGQVGLECTVHDVDSLEQLGCGGILGIGAGSDRPPRLVDLRYRPAQPIGRITLAGKGVVFDSGGLSAKSPAAMMDMRSDKAGAAVVLAVLAVLPSLGLPIEVRGLLPLVENVPGPHSIRPGDVVTAADGTEIQVMDTDFEGRVILADALALAVRERPDLVVDLATLTYQVVIGLGPEIAGVIGRDAALTAEWVAAGAAAGEAWWPLPYATRYEQQMRTPSGVRNHPMTDSGRAITAALFLGAFVPQDQPWLHADIAGPTWRGDASAEGATGFAVRTVIELVTRRTRSNG</sequence>
<comment type="function">
    <text evidence="6">Presumably involved in the processing and regular turnover of intracellular proteins. Catalyzes the removal of unsubstituted N-terminal amino acids from various peptides.</text>
</comment>